<feature type="repeat" description="ANK" evidence="3">
    <location>
        <begin position="131"/>
        <end position="163"/>
    </location>
</feature>
<feature type="repeat" description="ANK" evidence="3">
    <location>
        <begin position="195"/>
        <end position="227"/>
    </location>
</feature>
<accession>A0A8E2JNX6</accession>
<evidence type="ECO:0000256" key="1">
    <source>
        <dbReference type="ARBA" id="ARBA00022737"/>
    </source>
</evidence>
<dbReference type="Pfam" id="PF12796">
    <property type="entry name" value="Ank_2"/>
    <property type="match status" value="1"/>
</dbReference>
<dbReference type="Pfam" id="PF00023">
    <property type="entry name" value="Ank"/>
    <property type="match status" value="1"/>
</dbReference>
<dbReference type="AlphaFoldDB" id="A0A8E2JNX6"/>
<sequence length="258" mass="27865">MASGEPESSEEPGSSKRLGDSEGQKARKEEEDSEKPVESTNVAKSRDSQDATRSNRKSYIEMRDNGGRSALYFAARNNCQSVVTTLLEAKATITTEDLNIAAEKGHEDVVRQFLEKLASDKMLISKFFGTDKKSALHWAAEKGKIPVVKILLKHDSGISTGASPQPPAGAKQGAGNTEPTDATPPKRLINKLTAEGLTALDLAAAEGQFEVVKVLLRNNAVVNIVGKDGLRTLDRAFISGNKDVAETISKRYQELKVI</sequence>
<evidence type="ECO:0000256" key="3">
    <source>
        <dbReference type="PROSITE-ProRule" id="PRU00023"/>
    </source>
</evidence>
<gene>
    <name evidence="5" type="ORF">AOQ84DRAFT_391833</name>
</gene>
<dbReference type="PROSITE" id="PS50088">
    <property type="entry name" value="ANK_REPEAT"/>
    <property type="match status" value="3"/>
</dbReference>
<feature type="region of interest" description="Disordered" evidence="4">
    <location>
        <begin position="1"/>
        <end position="57"/>
    </location>
</feature>
<dbReference type="SUPFAM" id="SSF48403">
    <property type="entry name" value="Ankyrin repeat"/>
    <property type="match status" value="1"/>
</dbReference>
<dbReference type="PROSITE" id="PS50297">
    <property type="entry name" value="ANK_REP_REGION"/>
    <property type="match status" value="2"/>
</dbReference>
<feature type="region of interest" description="Disordered" evidence="4">
    <location>
        <begin position="159"/>
        <end position="185"/>
    </location>
</feature>
<dbReference type="InterPro" id="IPR002110">
    <property type="entry name" value="Ankyrin_rpt"/>
</dbReference>
<protein>
    <submittedName>
        <fullName evidence="5">Ankyrin</fullName>
    </submittedName>
</protein>
<reference evidence="5 6" key="1">
    <citation type="journal article" date="2016" name="Nat. Commun.">
        <title>Ectomycorrhizal ecology is imprinted in the genome of the dominant symbiotic fungus Cenococcum geophilum.</title>
        <authorList>
            <consortium name="DOE Joint Genome Institute"/>
            <person name="Peter M."/>
            <person name="Kohler A."/>
            <person name="Ohm R.A."/>
            <person name="Kuo A."/>
            <person name="Krutzmann J."/>
            <person name="Morin E."/>
            <person name="Arend M."/>
            <person name="Barry K.W."/>
            <person name="Binder M."/>
            <person name="Choi C."/>
            <person name="Clum A."/>
            <person name="Copeland A."/>
            <person name="Grisel N."/>
            <person name="Haridas S."/>
            <person name="Kipfer T."/>
            <person name="LaButti K."/>
            <person name="Lindquist E."/>
            <person name="Lipzen A."/>
            <person name="Maire R."/>
            <person name="Meier B."/>
            <person name="Mihaltcheva S."/>
            <person name="Molinier V."/>
            <person name="Murat C."/>
            <person name="Poggeler S."/>
            <person name="Quandt C.A."/>
            <person name="Sperisen C."/>
            <person name="Tritt A."/>
            <person name="Tisserant E."/>
            <person name="Crous P.W."/>
            <person name="Henrissat B."/>
            <person name="Nehls U."/>
            <person name="Egli S."/>
            <person name="Spatafora J.W."/>
            <person name="Grigoriev I.V."/>
            <person name="Martin F.M."/>
        </authorList>
    </citation>
    <scope>NUCLEOTIDE SEQUENCE [LARGE SCALE GENOMIC DNA]</scope>
    <source>
        <strain evidence="5 6">CBS 207.34</strain>
    </source>
</reference>
<keyword evidence="1" id="KW-0677">Repeat</keyword>
<dbReference type="PANTHER" id="PTHR24198">
    <property type="entry name" value="ANKYRIN REPEAT AND PROTEIN KINASE DOMAIN-CONTAINING PROTEIN"/>
    <property type="match status" value="1"/>
</dbReference>
<dbReference type="SMART" id="SM00248">
    <property type="entry name" value="ANK"/>
    <property type="match status" value="3"/>
</dbReference>
<feature type="compositionally biased region" description="Basic and acidic residues" evidence="4">
    <location>
        <begin position="13"/>
        <end position="37"/>
    </location>
</feature>
<keyword evidence="6" id="KW-1185">Reference proteome</keyword>
<organism evidence="5 6">
    <name type="scientific">Glonium stellatum</name>
    <dbReference type="NCBI Taxonomy" id="574774"/>
    <lineage>
        <taxon>Eukaryota</taxon>
        <taxon>Fungi</taxon>
        <taxon>Dikarya</taxon>
        <taxon>Ascomycota</taxon>
        <taxon>Pezizomycotina</taxon>
        <taxon>Dothideomycetes</taxon>
        <taxon>Pleosporomycetidae</taxon>
        <taxon>Gloniales</taxon>
        <taxon>Gloniaceae</taxon>
        <taxon>Glonium</taxon>
    </lineage>
</organism>
<feature type="repeat" description="ANK" evidence="3">
    <location>
        <begin position="66"/>
        <end position="98"/>
    </location>
</feature>
<dbReference type="EMBL" id="KV750636">
    <property type="protein sequence ID" value="OCL04007.1"/>
    <property type="molecule type" value="Genomic_DNA"/>
</dbReference>
<evidence type="ECO:0000313" key="5">
    <source>
        <dbReference type="EMBL" id="OCL04007.1"/>
    </source>
</evidence>
<evidence type="ECO:0000256" key="2">
    <source>
        <dbReference type="ARBA" id="ARBA00023043"/>
    </source>
</evidence>
<evidence type="ECO:0000256" key="4">
    <source>
        <dbReference type="SAM" id="MobiDB-lite"/>
    </source>
</evidence>
<keyword evidence="2 3" id="KW-0040">ANK repeat</keyword>
<name>A0A8E2JNX6_9PEZI</name>
<dbReference type="InterPro" id="IPR036770">
    <property type="entry name" value="Ankyrin_rpt-contain_sf"/>
</dbReference>
<dbReference type="OrthoDB" id="341259at2759"/>
<dbReference type="Gene3D" id="1.25.40.20">
    <property type="entry name" value="Ankyrin repeat-containing domain"/>
    <property type="match status" value="2"/>
</dbReference>
<dbReference type="Proteomes" id="UP000250140">
    <property type="component" value="Unassembled WGS sequence"/>
</dbReference>
<proteinExistence type="predicted"/>
<evidence type="ECO:0000313" key="6">
    <source>
        <dbReference type="Proteomes" id="UP000250140"/>
    </source>
</evidence>
<dbReference type="PANTHER" id="PTHR24198:SF165">
    <property type="entry name" value="ANKYRIN REPEAT-CONTAINING PROTEIN-RELATED"/>
    <property type="match status" value="1"/>
</dbReference>